<keyword evidence="4" id="KW-0325">Glycoprotein</keyword>
<dbReference type="PROSITE" id="PS50853">
    <property type="entry name" value="FN3"/>
    <property type="match status" value="2"/>
</dbReference>
<keyword evidence="3" id="KW-1015">Disulfide bond</keyword>
<dbReference type="SUPFAM" id="SSF49299">
    <property type="entry name" value="PKD domain"/>
    <property type="match status" value="1"/>
</dbReference>
<keyword evidence="8" id="KW-1185">Reference proteome</keyword>
<dbReference type="GO" id="GO:0046872">
    <property type="term" value="F:metal ion binding"/>
    <property type="evidence" value="ECO:0007669"/>
    <property type="project" value="UniProtKB-KW"/>
</dbReference>
<dbReference type="SUPFAM" id="SSF51126">
    <property type="entry name" value="Pectin lyase-like"/>
    <property type="match status" value="1"/>
</dbReference>
<dbReference type="InterPro" id="IPR011050">
    <property type="entry name" value="Pectin_lyase_fold/virulence"/>
</dbReference>
<evidence type="ECO:0000256" key="1">
    <source>
        <dbReference type="ARBA" id="ARBA00022723"/>
    </source>
</evidence>
<reference evidence="7 8" key="1">
    <citation type="submission" date="2019-07" db="EMBL/GenBank/DDBJ databases">
        <title>Whole genome shotgun sequence of Chitinophaga cymbidii NBRC 109752.</title>
        <authorList>
            <person name="Hosoyama A."/>
            <person name="Uohara A."/>
            <person name="Ohji S."/>
            <person name="Ichikawa N."/>
        </authorList>
    </citation>
    <scope>NUCLEOTIDE SEQUENCE [LARGE SCALE GENOMIC DNA]</scope>
    <source>
        <strain evidence="7 8">NBRC 109752</strain>
    </source>
</reference>
<dbReference type="CDD" id="cd00146">
    <property type="entry name" value="PKD"/>
    <property type="match status" value="1"/>
</dbReference>
<dbReference type="SUPFAM" id="SSF49899">
    <property type="entry name" value="Concanavalin A-like lectins/glucanases"/>
    <property type="match status" value="2"/>
</dbReference>
<evidence type="ECO:0000256" key="5">
    <source>
        <dbReference type="SAM" id="SignalP"/>
    </source>
</evidence>
<dbReference type="InterPro" id="IPR036116">
    <property type="entry name" value="FN3_sf"/>
</dbReference>
<evidence type="ECO:0000256" key="3">
    <source>
        <dbReference type="ARBA" id="ARBA00023157"/>
    </source>
</evidence>
<feature type="chain" id="PRO_5022234648" description="Fibronectin type-III domain-containing protein" evidence="5">
    <location>
        <begin position="21"/>
        <end position="1522"/>
    </location>
</feature>
<dbReference type="InterPro" id="IPR013783">
    <property type="entry name" value="Ig-like_fold"/>
</dbReference>
<gene>
    <name evidence="7" type="ORF">CCY01nite_46340</name>
</gene>
<dbReference type="Pfam" id="PF13385">
    <property type="entry name" value="Laminin_G_3"/>
    <property type="match status" value="2"/>
</dbReference>
<evidence type="ECO:0000259" key="6">
    <source>
        <dbReference type="PROSITE" id="PS50853"/>
    </source>
</evidence>
<evidence type="ECO:0000313" key="8">
    <source>
        <dbReference type="Proteomes" id="UP000321436"/>
    </source>
</evidence>
<dbReference type="PANTHER" id="PTHR42970">
    <property type="entry name" value="PECTATE LYASE C-RELATED"/>
    <property type="match status" value="1"/>
</dbReference>
<dbReference type="Pfam" id="PF18962">
    <property type="entry name" value="Por_Secre_tail"/>
    <property type="match status" value="1"/>
</dbReference>
<keyword evidence="2 5" id="KW-0732">Signal</keyword>
<dbReference type="SMART" id="SM00560">
    <property type="entry name" value="LamGL"/>
    <property type="match status" value="1"/>
</dbReference>
<dbReference type="EMBL" id="BKAU01000006">
    <property type="protein sequence ID" value="GEP98374.1"/>
    <property type="molecule type" value="Genomic_DNA"/>
</dbReference>
<dbReference type="Gene3D" id="2.160.20.10">
    <property type="entry name" value="Single-stranded right-handed beta-helix, Pectin lyase-like"/>
    <property type="match status" value="1"/>
</dbReference>
<dbReference type="Gene3D" id="2.60.120.200">
    <property type="match status" value="2"/>
</dbReference>
<dbReference type="PANTHER" id="PTHR42970:SF1">
    <property type="entry name" value="PECTATE LYASE C-RELATED"/>
    <property type="match status" value="1"/>
</dbReference>
<evidence type="ECO:0000313" key="7">
    <source>
        <dbReference type="EMBL" id="GEP98374.1"/>
    </source>
</evidence>
<evidence type="ECO:0000256" key="2">
    <source>
        <dbReference type="ARBA" id="ARBA00022729"/>
    </source>
</evidence>
<dbReference type="InterPro" id="IPR035986">
    <property type="entry name" value="PKD_dom_sf"/>
</dbReference>
<dbReference type="SMART" id="SM00089">
    <property type="entry name" value="PKD"/>
    <property type="match status" value="2"/>
</dbReference>
<dbReference type="GO" id="GO:0004553">
    <property type="term" value="F:hydrolase activity, hydrolyzing O-glycosyl compounds"/>
    <property type="evidence" value="ECO:0007669"/>
    <property type="project" value="UniProtKB-ARBA"/>
</dbReference>
<dbReference type="InterPro" id="IPR006558">
    <property type="entry name" value="LamG-like"/>
</dbReference>
<dbReference type="Gene3D" id="2.60.40.10">
    <property type="entry name" value="Immunoglobulins"/>
    <property type="match status" value="3"/>
</dbReference>
<accession>A0A512RRR4</accession>
<dbReference type="Pfam" id="PF00041">
    <property type="entry name" value="fn3"/>
    <property type="match status" value="1"/>
</dbReference>
<dbReference type="InterPro" id="IPR052063">
    <property type="entry name" value="Polysaccharide_Lyase_1"/>
</dbReference>
<dbReference type="NCBIfam" id="TIGR04183">
    <property type="entry name" value="Por_Secre_tail"/>
    <property type="match status" value="1"/>
</dbReference>
<evidence type="ECO:0000256" key="4">
    <source>
        <dbReference type="ARBA" id="ARBA00023180"/>
    </source>
</evidence>
<dbReference type="Proteomes" id="UP000321436">
    <property type="component" value="Unassembled WGS sequence"/>
</dbReference>
<feature type="domain" description="Fibronectin type-III" evidence="6">
    <location>
        <begin position="564"/>
        <end position="654"/>
    </location>
</feature>
<dbReference type="InterPro" id="IPR026444">
    <property type="entry name" value="Secre_tail"/>
</dbReference>
<dbReference type="InterPro" id="IPR022409">
    <property type="entry name" value="PKD/Chitinase_dom"/>
</dbReference>
<organism evidence="7 8">
    <name type="scientific">Chitinophaga cymbidii</name>
    <dbReference type="NCBI Taxonomy" id="1096750"/>
    <lineage>
        <taxon>Bacteria</taxon>
        <taxon>Pseudomonadati</taxon>
        <taxon>Bacteroidota</taxon>
        <taxon>Chitinophagia</taxon>
        <taxon>Chitinophagales</taxon>
        <taxon>Chitinophagaceae</taxon>
        <taxon>Chitinophaga</taxon>
    </lineage>
</organism>
<dbReference type="InterPro" id="IPR012334">
    <property type="entry name" value="Pectin_lyas_fold"/>
</dbReference>
<feature type="domain" description="Fibronectin type-III" evidence="6">
    <location>
        <begin position="459"/>
        <end position="553"/>
    </location>
</feature>
<keyword evidence="1" id="KW-0479">Metal-binding</keyword>
<sequence>MPGRNILLFAFLLLSISLNAQTPSFPGADGFGRFATGARGAATPQVYIVTNLNDAGPGSFRDAVSQPGRFVVFAVGGIIYLQSDIVVSPNTTIAGQTAPGDGIVLFNKRVTFSGASNTICRFLRIRLGATANSGKDATGIANGANMIFDHLSVTWGMDEVFSINWDGKNTAPNNITIQNSIIGQGLHRENHSAGGLIQTPDGGKVSLIRNLYISNKTRNPKVKGGNEFVNNVVYNWGNGNRLGDNLNYGWSGDAYIMGGSAGVSEVNIINNYFTGGPLTPPSKTTPFSRGTGTFFLYGAGNYFDNNTDGVLNGTLVPYDTTGYPGIAAEGFRTQPFPYPLATPAMTARQAYEWVTDSVGAMYPRRDQVDSLLADEVRSKGTQGWYVYRETDLPFANGGLGNVFGAPAPPDTDGDGIPDAWEDANGLNKQLPQDALLPNAGTPAYLNIEVYINSLIHTTPPAFIKPPSNVTLSADSTILVRWKDNADNETGFILERSQDGSTFTHTATRAANDTAYTDTAGLSPNTTYFYRVKAVNETDTSIYSMPVSVRTMPLPSAPHMASQPVPANGYAYAELSGDELALKWTGSANTVEYLLYFGTHADSLAQITSVTAPAFTLTGLQNNITYYWRVDAVNDKGTTPGDIWSFRTMQVFPPGMVGHWSFDETSGRLVADSSVYQADGVLGLDEDNDSIHVPGKINYALDFSTADEDMYVVQIPHADQLHLGRSAFSLSFWMKAAPALLPPDNNTSAYLLCKGSITRNAATGATGKRFDIEFKNKQFRFAIDDDNDAGGGGKDELQADGIPFFTNEWVHVVVMRDTAARKLRLYRNGALVKETNITKANAGIGEESALIIGNIGELEFLSTANKPAPYKGMLDELKIFNYPVSQTEILELFHTSPLPLQAYNPVVANNALLEGYEPPVRLSWQGGIRTSGYRVYMGLHPDSLTHVADAPLDTPLYILEHPAAHTQYYWRVDAEGPAGVTPGAVWTFRTVSLKGLAGHWKLNDGTGMTAKDDSPFHHDGQLNAFPQASWDTAGRFKGSLAFSDLPAAGAIHIPHSDHLLFDQNSFTISLWVKIPSSAGRDCYLAHKGTFEAGTGKWYGLQLRDGKLTFAIDDGSVKTDLAITPNIFSNQWKHITAVRDASSKQLRLYVDGELMGSKAYTTGTTGRLTALMLGNSPENKPYRDLMDDVRLYNYALSAAEIAALRDTTPPNVITRNITVTLEDSITISPQQIDNGSTDSSGIAALYLDRSIFTCADTGTHTVTLTAEDPNGNTAGATALITVKSALPAPQITVTRQNNTYTGLDAHTIALGYGAQKVTLNAAGQYASYSWSPAAGLSDPHVANPTFTPSTTGDHTFTLTVTNANGCTSQASATIHVIDVRCGYRNRKVQLCYYGVDICVDPLVARLLFAFSPHATVAGGCPVRPGAMAVKQDITAADENTALLVYPNPASQRVQVRFGTTGACDYSVELFDVQGKLLKIVERGTAAGRMQFSLPVDVGQYPVGVYFVRVVLGDVVRTKKIIIQR</sequence>
<comment type="caution">
    <text evidence="7">The sequence shown here is derived from an EMBL/GenBank/DDBJ whole genome shotgun (WGS) entry which is preliminary data.</text>
</comment>
<dbReference type="InterPro" id="IPR013320">
    <property type="entry name" value="ConA-like_dom_sf"/>
</dbReference>
<protein>
    <recommendedName>
        <fullName evidence="6">Fibronectin type-III domain-containing protein</fullName>
    </recommendedName>
</protein>
<dbReference type="InterPro" id="IPR003961">
    <property type="entry name" value="FN3_dom"/>
</dbReference>
<proteinExistence type="predicted"/>
<dbReference type="SUPFAM" id="SSF49265">
    <property type="entry name" value="Fibronectin type III"/>
    <property type="match status" value="1"/>
</dbReference>
<name>A0A512RRR4_9BACT</name>
<dbReference type="SMART" id="SM00060">
    <property type="entry name" value="FN3"/>
    <property type="match status" value="3"/>
</dbReference>
<dbReference type="CDD" id="cd00063">
    <property type="entry name" value="FN3"/>
    <property type="match status" value="1"/>
</dbReference>
<feature type="signal peptide" evidence="5">
    <location>
        <begin position="1"/>
        <end position="20"/>
    </location>
</feature>
<dbReference type="GO" id="GO:0005975">
    <property type="term" value="P:carbohydrate metabolic process"/>
    <property type="evidence" value="ECO:0007669"/>
    <property type="project" value="UniProtKB-ARBA"/>
</dbReference>